<organism evidence="1 2">
    <name type="scientific">Sulfidibacter corallicola</name>
    <dbReference type="NCBI Taxonomy" id="2818388"/>
    <lineage>
        <taxon>Bacteria</taxon>
        <taxon>Pseudomonadati</taxon>
        <taxon>Acidobacteriota</taxon>
        <taxon>Holophagae</taxon>
        <taxon>Acanthopleuribacterales</taxon>
        <taxon>Acanthopleuribacteraceae</taxon>
        <taxon>Sulfidibacter</taxon>
    </lineage>
</organism>
<dbReference type="InterPro" id="IPR045694">
    <property type="entry name" value="DUF6058"/>
</dbReference>
<dbReference type="EMBL" id="CP071793">
    <property type="protein sequence ID" value="QTD50114.1"/>
    <property type="molecule type" value="Genomic_DNA"/>
</dbReference>
<dbReference type="KEGG" id="scor:J3U87_31405"/>
<reference evidence="1" key="1">
    <citation type="submission" date="2021-03" db="EMBL/GenBank/DDBJ databases">
        <title>Acanthopleuribacteraceae sp. M133.</title>
        <authorList>
            <person name="Wang G."/>
        </authorList>
    </citation>
    <scope>NUCLEOTIDE SEQUENCE</scope>
    <source>
        <strain evidence="1">M133</strain>
    </source>
</reference>
<dbReference type="Pfam" id="PF19531">
    <property type="entry name" value="DUF6058"/>
    <property type="match status" value="1"/>
</dbReference>
<dbReference type="Proteomes" id="UP000663929">
    <property type="component" value="Chromosome"/>
</dbReference>
<gene>
    <name evidence="1" type="ORF">J3U87_31405</name>
</gene>
<evidence type="ECO:0000313" key="1">
    <source>
        <dbReference type="EMBL" id="QTD50114.1"/>
    </source>
</evidence>
<protein>
    <submittedName>
        <fullName evidence="1">Uncharacterized protein</fullName>
    </submittedName>
</protein>
<sequence length="220" mass="25879">MDLLTYLCHHFFTRDQLIARSDLSETEFEHFRQMKVMPACSYSLEGPLLCRSFFGEHSFRARSEFYAKGYVSWLTRLPSFESPPEVKAWFKTRYRARLRQLELEGFSVNHPKLTTELETHLEREWSHFLDGTYGLCTRSGLPEDIASKEAAILIIEEWIKQEPNRDAEKETLRRAVDLLDEASAPFAHHERARSSRHRLVNEVRRIYSLESPPSRLDFSP</sequence>
<evidence type="ECO:0000313" key="2">
    <source>
        <dbReference type="Proteomes" id="UP000663929"/>
    </source>
</evidence>
<keyword evidence="2" id="KW-1185">Reference proteome</keyword>
<dbReference type="AlphaFoldDB" id="A0A8A4TLM7"/>
<proteinExistence type="predicted"/>
<dbReference type="RefSeq" id="WP_237379745.1">
    <property type="nucleotide sequence ID" value="NZ_CP071793.1"/>
</dbReference>
<accession>A0A8A4TLM7</accession>
<name>A0A8A4TLM7_SULCO</name>